<accession>A0A1Y1CGI7</accession>
<keyword evidence="2" id="KW-0560">Oxidoreductase</keyword>
<comment type="similarity">
    <text evidence="1">Belongs to the nitroreductase family.</text>
</comment>
<organism evidence="4 5">
    <name type="scientific">Labilibaculum antarcticum</name>
    <dbReference type="NCBI Taxonomy" id="1717717"/>
    <lineage>
        <taxon>Bacteria</taxon>
        <taxon>Pseudomonadati</taxon>
        <taxon>Bacteroidota</taxon>
        <taxon>Bacteroidia</taxon>
        <taxon>Marinilabiliales</taxon>
        <taxon>Marinifilaceae</taxon>
        <taxon>Labilibaculum</taxon>
    </lineage>
</organism>
<evidence type="ECO:0000256" key="1">
    <source>
        <dbReference type="ARBA" id="ARBA00007118"/>
    </source>
</evidence>
<dbReference type="RefSeq" id="WP_096428348.1">
    <property type="nucleotide sequence ID" value="NZ_AP018042.1"/>
</dbReference>
<feature type="domain" description="Nitroreductase" evidence="3">
    <location>
        <begin position="10"/>
        <end position="150"/>
    </location>
</feature>
<dbReference type="InterPro" id="IPR000415">
    <property type="entry name" value="Nitroreductase-like"/>
</dbReference>
<dbReference type="KEGG" id="mbas:ALGA_1059"/>
<evidence type="ECO:0000259" key="3">
    <source>
        <dbReference type="Pfam" id="PF00881"/>
    </source>
</evidence>
<reference evidence="4 5" key="1">
    <citation type="journal article" date="2018" name="Mar. Genomics">
        <title>Complete genome sequence of Marinifilaceae bacterium strain SPP2, isolated from the Antarctic marine sediment.</title>
        <authorList>
            <person name="Watanabe M."/>
            <person name="Kojima H."/>
            <person name="Fukui M."/>
        </authorList>
    </citation>
    <scope>NUCLEOTIDE SEQUENCE [LARGE SCALE GENOMIC DNA]</scope>
    <source>
        <strain evidence="4 5">SPP2</strain>
    </source>
</reference>
<gene>
    <name evidence="4" type="ORF">ALGA_1059</name>
</gene>
<evidence type="ECO:0000313" key="5">
    <source>
        <dbReference type="Proteomes" id="UP000218267"/>
    </source>
</evidence>
<sequence length="190" mass="21918">MLKELVLKNRSYRRFYGEEQISLENIRQWIDLARMGASGRNGQTIKYQIVLSEKKREEVFETLAWAGYLSDWDGPVEGERPTAYVIMLNDEDLGKNYFSDDGIAVQNLLLGAVESGYGGCIIRAFKEKQVREVLQIPLNYKIIQVVALGKPKEEVVIDEMKNGDIKYWRDENQIHHVPKRNLDDLIIGDL</sequence>
<dbReference type="AlphaFoldDB" id="A0A1Y1CGI7"/>
<proteinExistence type="inferred from homology"/>
<dbReference type="OrthoDB" id="9804207at2"/>
<keyword evidence="5" id="KW-1185">Reference proteome</keyword>
<dbReference type="Gene3D" id="2.20.180.10">
    <property type="entry name" value="putative fmn-dependent nitroreductase like domains"/>
    <property type="match status" value="1"/>
</dbReference>
<dbReference type="Proteomes" id="UP000218267">
    <property type="component" value="Chromosome"/>
</dbReference>
<dbReference type="EMBL" id="AP018042">
    <property type="protein sequence ID" value="BAX79445.1"/>
    <property type="molecule type" value="Genomic_DNA"/>
</dbReference>
<dbReference type="SUPFAM" id="SSF55469">
    <property type="entry name" value="FMN-dependent nitroreductase-like"/>
    <property type="match status" value="1"/>
</dbReference>
<reference evidence="5" key="2">
    <citation type="journal article" date="2020" name="Antonie Van Leeuwenhoek">
        <title>Labilibaculum antarcticum sp. nov., a novel facultative anaerobic, psychrotorelant bacterium isolated from marine sediment of Antarctica.</title>
        <authorList>
            <person name="Watanabe M."/>
            <person name="Kojima H."/>
            <person name="Fukui M."/>
        </authorList>
    </citation>
    <scope>NUCLEOTIDE SEQUENCE [LARGE SCALE GENOMIC DNA]</scope>
    <source>
        <strain evidence="5">SPP2</strain>
    </source>
</reference>
<evidence type="ECO:0000313" key="4">
    <source>
        <dbReference type="EMBL" id="BAX79445.1"/>
    </source>
</evidence>
<protein>
    <submittedName>
        <fullName evidence="4">Nitroreductase</fullName>
    </submittedName>
</protein>
<dbReference type="PANTHER" id="PTHR43673">
    <property type="entry name" value="NAD(P)H NITROREDUCTASE YDGI-RELATED"/>
    <property type="match status" value="1"/>
</dbReference>
<dbReference type="Gene3D" id="3.40.109.10">
    <property type="entry name" value="NADH Oxidase"/>
    <property type="match status" value="1"/>
</dbReference>
<name>A0A1Y1CGI7_9BACT</name>
<dbReference type="GO" id="GO:0016491">
    <property type="term" value="F:oxidoreductase activity"/>
    <property type="evidence" value="ECO:0007669"/>
    <property type="project" value="UniProtKB-KW"/>
</dbReference>
<dbReference type="InterPro" id="IPR029479">
    <property type="entry name" value="Nitroreductase"/>
</dbReference>
<evidence type="ECO:0000256" key="2">
    <source>
        <dbReference type="ARBA" id="ARBA00023002"/>
    </source>
</evidence>
<dbReference type="Pfam" id="PF00881">
    <property type="entry name" value="Nitroreductase"/>
    <property type="match status" value="1"/>
</dbReference>
<dbReference type="InterPro" id="IPR023312">
    <property type="entry name" value="Put_nitroreductase_C_bac"/>
</dbReference>
<dbReference type="PANTHER" id="PTHR43673:SF10">
    <property type="entry name" value="NADH DEHYDROGENASE_NAD(P)H NITROREDUCTASE XCC3605-RELATED"/>
    <property type="match status" value="1"/>
</dbReference>